<name>A0A2K8SN15_9NOSO</name>
<organism evidence="1 2">
    <name type="scientific">Nostoc flagelliforme CCNUN1</name>
    <dbReference type="NCBI Taxonomy" id="2038116"/>
    <lineage>
        <taxon>Bacteria</taxon>
        <taxon>Bacillati</taxon>
        <taxon>Cyanobacteriota</taxon>
        <taxon>Cyanophyceae</taxon>
        <taxon>Nostocales</taxon>
        <taxon>Nostocaceae</taxon>
        <taxon>Nostoc</taxon>
    </lineage>
</organism>
<gene>
    <name evidence="1" type="ORF">COO91_02675</name>
</gene>
<dbReference type="AlphaFoldDB" id="A0A2K8SN15"/>
<proteinExistence type="predicted"/>
<evidence type="ECO:0000313" key="2">
    <source>
        <dbReference type="Proteomes" id="UP000232003"/>
    </source>
</evidence>
<reference evidence="1 2" key="1">
    <citation type="submission" date="2017-11" db="EMBL/GenBank/DDBJ databases">
        <title>Complete genome of a free-living desiccation-tolerant cyanobacterium and its photosynthetic adaptation to extreme terrestrial habitat.</title>
        <authorList>
            <person name="Shang J."/>
        </authorList>
    </citation>
    <scope>NUCLEOTIDE SEQUENCE [LARGE SCALE GENOMIC DNA]</scope>
    <source>
        <strain evidence="1 2">CCNUN1</strain>
    </source>
</reference>
<keyword evidence="2" id="KW-1185">Reference proteome</keyword>
<protein>
    <submittedName>
        <fullName evidence="1">Uncharacterized protein</fullName>
    </submittedName>
</protein>
<sequence length="37" mass="4026">MGHWLLIFSSAPPASPTPLPTILLSSTTKVKHLAKKR</sequence>
<dbReference type="EMBL" id="CP024785">
    <property type="protein sequence ID" value="AUB36750.1"/>
    <property type="molecule type" value="Genomic_DNA"/>
</dbReference>
<dbReference type="Proteomes" id="UP000232003">
    <property type="component" value="Chromosome"/>
</dbReference>
<accession>A0A2K8SN15</accession>
<dbReference type="KEGG" id="nfl:COO91_02675"/>
<evidence type="ECO:0000313" key="1">
    <source>
        <dbReference type="EMBL" id="AUB36750.1"/>
    </source>
</evidence>